<comment type="catalytic activity">
    <reaction evidence="14 17">
        <text>L-leucine + 2-oxoglutarate = 4-methyl-2-oxopentanoate + L-glutamate</text>
        <dbReference type="Rhea" id="RHEA:18321"/>
        <dbReference type="ChEBI" id="CHEBI:16810"/>
        <dbReference type="ChEBI" id="CHEBI:17865"/>
        <dbReference type="ChEBI" id="CHEBI:29985"/>
        <dbReference type="ChEBI" id="CHEBI:57427"/>
        <dbReference type="EC" id="2.6.1.42"/>
    </reaction>
</comment>
<dbReference type="UniPathway" id="UPA00048">
    <property type="reaction ID" value="UER00073"/>
</dbReference>
<evidence type="ECO:0000313" key="18">
    <source>
        <dbReference type="EMBL" id="GBC99618.1"/>
    </source>
</evidence>
<reference evidence="19" key="1">
    <citation type="submission" date="2017-09" db="EMBL/GenBank/DDBJ databases">
        <title>Metaegenomics of thermophilic ammonia-oxidizing enrichment culture.</title>
        <authorList>
            <person name="Kato S."/>
            <person name="Suzuki K."/>
        </authorList>
    </citation>
    <scope>NUCLEOTIDE SEQUENCE [LARGE SCALE GENOMIC DNA]</scope>
</reference>
<dbReference type="Gene3D" id="3.20.10.10">
    <property type="entry name" value="D-amino Acid Aminotransferase, subunit A, domain 2"/>
    <property type="match status" value="1"/>
</dbReference>
<protein>
    <recommendedName>
        <fullName evidence="17">Branched-chain-amino-acid aminotransferase</fullName>
        <shortName evidence="17">BCAT</shortName>
        <ecNumber evidence="17">2.6.1.42</ecNumber>
    </recommendedName>
</protein>
<comment type="pathway">
    <text evidence="5 17">Amino-acid biosynthesis; L-leucine biosynthesis; L-leucine from 3-methyl-2-oxobutanoate: step 4/4.</text>
</comment>
<dbReference type="GO" id="GO:0009099">
    <property type="term" value="P:L-valine biosynthetic process"/>
    <property type="evidence" value="ECO:0007669"/>
    <property type="project" value="UniProtKB-UniPathway"/>
</dbReference>
<evidence type="ECO:0000256" key="17">
    <source>
        <dbReference type="RuleBase" id="RU364094"/>
    </source>
</evidence>
<dbReference type="FunFam" id="3.20.10.10:FF:000002">
    <property type="entry name" value="D-alanine aminotransferase"/>
    <property type="match status" value="1"/>
</dbReference>
<dbReference type="NCBIfam" id="NF006185">
    <property type="entry name" value="PRK08320.1"/>
    <property type="match status" value="1"/>
</dbReference>
<evidence type="ECO:0000256" key="5">
    <source>
        <dbReference type="ARBA" id="ARBA00005072"/>
    </source>
</evidence>
<comment type="pathway">
    <text evidence="4 17">Amino-acid biosynthesis; L-valine biosynthesis; L-valine from pyruvate: step 4/4.</text>
</comment>
<dbReference type="GO" id="GO:0052656">
    <property type="term" value="F:L-isoleucine-2-oxoglutarate transaminase activity"/>
    <property type="evidence" value="ECO:0007669"/>
    <property type="project" value="RHEA"/>
</dbReference>
<dbReference type="Proteomes" id="UP000236173">
    <property type="component" value="Unassembled WGS sequence"/>
</dbReference>
<dbReference type="InterPro" id="IPR043131">
    <property type="entry name" value="BCAT-like_N"/>
</dbReference>
<dbReference type="EMBL" id="BEHT01000032">
    <property type="protein sequence ID" value="GBC99618.1"/>
    <property type="molecule type" value="Genomic_DNA"/>
</dbReference>
<evidence type="ECO:0000256" key="8">
    <source>
        <dbReference type="ARBA" id="ARBA00022605"/>
    </source>
</evidence>
<accession>A0A2H5XEK1</accession>
<dbReference type="GO" id="GO:0009097">
    <property type="term" value="P:isoleucine biosynthetic process"/>
    <property type="evidence" value="ECO:0007669"/>
    <property type="project" value="UniProtKB-UniPathway"/>
</dbReference>
<sequence length="296" mass="32570">METGGNELLVWLNGELVPKSQAKVSVYDHGLLYGDGVFEGIRAYDGRVFMLGEHLDRLYESAKAIWLTVPLTKRQLQDAILQTLRANRLSDAYIRVVVTRGVGDLGLDPRKCSQPNVIIITDHIELFPDELYRQGIEMVTVSVRRNVPQALNPNIKSLNYLNNILAKIEAINAGKPEALMLTVDGYVAEGTGENIFIVKRGELFTPPAYMGILNGITRQVVMALARDAGIAVRESVLTLHDVYTADECFLTGTGAEIVPVVKLDGRPIGDGVPGPITQTLIQKFRAYTRQTGVPIE</sequence>
<dbReference type="AlphaFoldDB" id="A0A2H5XEK1"/>
<organism evidence="18 19">
    <name type="scientific">Candidatus Fervidibacter japonicus</name>
    <dbReference type="NCBI Taxonomy" id="2035412"/>
    <lineage>
        <taxon>Bacteria</taxon>
        <taxon>Candidatus Fervidibacterota</taxon>
        <taxon>Candidatus Fervidibacter</taxon>
    </lineage>
</organism>
<comment type="pathway">
    <text evidence="3 17">Amino-acid biosynthesis; L-isoleucine biosynthesis; L-isoleucine from 2-oxobutanoate: step 4/4.</text>
</comment>
<dbReference type="InterPro" id="IPR036038">
    <property type="entry name" value="Aminotransferase-like"/>
</dbReference>
<evidence type="ECO:0000256" key="2">
    <source>
        <dbReference type="ARBA" id="ARBA00003109"/>
    </source>
</evidence>
<comment type="function">
    <text evidence="2 17">Acts on leucine, isoleucine and valine.</text>
</comment>
<dbReference type="EC" id="2.6.1.42" evidence="17"/>
<comment type="caution">
    <text evidence="18">The sequence shown here is derived from an EMBL/GenBank/DDBJ whole genome shotgun (WGS) entry which is preliminary data.</text>
</comment>
<evidence type="ECO:0000256" key="7">
    <source>
        <dbReference type="ARBA" id="ARBA00022576"/>
    </source>
</evidence>
<evidence type="ECO:0000256" key="12">
    <source>
        <dbReference type="ARBA" id="ARBA00048212"/>
    </source>
</evidence>
<evidence type="ECO:0000313" key="19">
    <source>
        <dbReference type="Proteomes" id="UP000236173"/>
    </source>
</evidence>
<dbReference type="InterPro" id="IPR005785">
    <property type="entry name" value="B_amino_transI"/>
</dbReference>
<evidence type="ECO:0000256" key="1">
    <source>
        <dbReference type="ARBA" id="ARBA00001933"/>
    </source>
</evidence>
<dbReference type="InterPro" id="IPR018300">
    <property type="entry name" value="Aminotrans_IV_CS"/>
</dbReference>
<dbReference type="GO" id="GO:0052654">
    <property type="term" value="F:L-leucine-2-oxoglutarate transaminase activity"/>
    <property type="evidence" value="ECO:0007669"/>
    <property type="project" value="RHEA"/>
</dbReference>
<evidence type="ECO:0000256" key="9">
    <source>
        <dbReference type="ARBA" id="ARBA00022679"/>
    </source>
</evidence>
<dbReference type="UniPathway" id="UPA00047">
    <property type="reaction ID" value="UER00058"/>
</dbReference>
<evidence type="ECO:0000256" key="13">
    <source>
        <dbReference type="ARBA" id="ARBA00048798"/>
    </source>
</evidence>
<evidence type="ECO:0000256" key="14">
    <source>
        <dbReference type="ARBA" id="ARBA00049229"/>
    </source>
</evidence>
<dbReference type="NCBIfam" id="TIGR01122">
    <property type="entry name" value="ilvE_I"/>
    <property type="match status" value="1"/>
</dbReference>
<proteinExistence type="inferred from homology"/>
<keyword evidence="10 16" id="KW-0663">Pyridoxal phosphate</keyword>
<dbReference type="InterPro" id="IPR050571">
    <property type="entry name" value="Class-IV_PLP-Dep_Aminotrnsfr"/>
</dbReference>
<evidence type="ECO:0000256" key="10">
    <source>
        <dbReference type="ARBA" id="ARBA00022898"/>
    </source>
</evidence>
<evidence type="ECO:0000256" key="3">
    <source>
        <dbReference type="ARBA" id="ARBA00004824"/>
    </source>
</evidence>
<comment type="catalytic activity">
    <reaction evidence="13 17">
        <text>L-isoleucine + 2-oxoglutarate = (S)-3-methyl-2-oxopentanoate + L-glutamate</text>
        <dbReference type="Rhea" id="RHEA:24801"/>
        <dbReference type="ChEBI" id="CHEBI:16810"/>
        <dbReference type="ChEBI" id="CHEBI:29985"/>
        <dbReference type="ChEBI" id="CHEBI:35146"/>
        <dbReference type="ChEBI" id="CHEBI:58045"/>
        <dbReference type="EC" id="2.6.1.42"/>
    </reaction>
</comment>
<dbReference type="Gene3D" id="3.30.470.10">
    <property type="match status" value="1"/>
</dbReference>
<dbReference type="GO" id="GO:0009098">
    <property type="term" value="P:L-leucine biosynthetic process"/>
    <property type="evidence" value="ECO:0007669"/>
    <property type="project" value="UniProtKB-UniPathway"/>
</dbReference>
<keyword evidence="8 17" id="KW-0028">Amino-acid biosynthesis</keyword>
<dbReference type="InterPro" id="IPR043132">
    <property type="entry name" value="BCAT-like_C"/>
</dbReference>
<evidence type="ECO:0000256" key="11">
    <source>
        <dbReference type="ARBA" id="ARBA00023304"/>
    </source>
</evidence>
<evidence type="ECO:0000256" key="15">
    <source>
        <dbReference type="RuleBase" id="RU004106"/>
    </source>
</evidence>
<dbReference type="FunFam" id="3.30.470.10:FF:000006">
    <property type="entry name" value="Branched-chain-amino-acid aminotransferase"/>
    <property type="match status" value="1"/>
</dbReference>
<dbReference type="UniPathway" id="UPA00049">
    <property type="reaction ID" value="UER00062"/>
</dbReference>
<dbReference type="Pfam" id="PF01063">
    <property type="entry name" value="Aminotran_4"/>
    <property type="match status" value="1"/>
</dbReference>
<evidence type="ECO:0000256" key="16">
    <source>
        <dbReference type="RuleBase" id="RU004516"/>
    </source>
</evidence>
<comment type="similarity">
    <text evidence="6 15">Belongs to the class-IV pyridoxal-phosphate-dependent aminotransferase family.</text>
</comment>
<evidence type="ECO:0000256" key="6">
    <source>
        <dbReference type="ARBA" id="ARBA00009320"/>
    </source>
</evidence>
<keyword evidence="9 17" id="KW-0808">Transferase</keyword>
<dbReference type="InterPro" id="IPR001544">
    <property type="entry name" value="Aminotrans_IV"/>
</dbReference>
<keyword evidence="7 17" id="KW-0032">Aminotransferase</keyword>
<evidence type="ECO:0000256" key="4">
    <source>
        <dbReference type="ARBA" id="ARBA00004931"/>
    </source>
</evidence>
<dbReference type="CDD" id="cd01558">
    <property type="entry name" value="D-AAT_like"/>
    <property type="match status" value="1"/>
</dbReference>
<name>A0A2H5XEK1_9BACT</name>
<dbReference type="PROSITE" id="PS00770">
    <property type="entry name" value="AA_TRANSFER_CLASS_4"/>
    <property type="match status" value="1"/>
</dbReference>
<comment type="cofactor">
    <cofactor evidence="1 16">
        <name>pyridoxal 5'-phosphate</name>
        <dbReference type="ChEBI" id="CHEBI:597326"/>
    </cofactor>
</comment>
<dbReference type="PANTHER" id="PTHR42743">
    <property type="entry name" value="AMINO-ACID AMINOTRANSFERASE"/>
    <property type="match status" value="1"/>
</dbReference>
<dbReference type="NCBIfam" id="NF005146">
    <property type="entry name" value="PRK06606.1"/>
    <property type="match status" value="1"/>
</dbReference>
<dbReference type="SUPFAM" id="SSF56752">
    <property type="entry name" value="D-aminoacid aminotransferase-like PLP-dependent enzymes"/>
    <property type="match status" value="1"/>
</dbReference>
<gene>
    <name evidence="17 18" type="primary">ilvE</name>
    <name evidence="18" type="ORF">HRbin17_02147</name>
</gene>
<comment type="catalytic activity">
    <reaction evidence="12 17">
        <text>L-valine + 2-oxoglutarate = 3-methyl-2-oxobutanoate + L-glutamate</text>
        <dbReference type="Rhea" id="RHEA:24813"/>
        <dbReference type="ChEBI" id="CHEBI:11851"/>
        <dbReference type="ChEBI" id="CHEBI:16810"/>
        <dbReference type="ChEBI" id="CHEBI:29985"/>
        <dbReference type="ChEBI" id="CHEBI:57762"/>
        <dbReference type="EC" id="2.6.1.42"/>
    </reaction>
</comment>
<keyword evidence="11 17" id="KW-0100">Branched-chain amino acid biosynthesis</keyword>
<dbReference type="GO" id="GO:0052655">
    <property type="term" value="F:L-valine-2-oxoglutarate transaminase activity"/>
    <property type="evidence" value="ECO:0007669"/>
    <property type="project" value="RHEA"/>
</dbReference>
<dbReference type="PANTHER" id="PTHR42743:SF11">
    <property type="entry name" value="AMINODEOXYCHORISMATE LYASE"/>
    <property type="match status" value="1"/>
</dbReference>